<comment type="caution">
    <text evidence="2">The sequence shown here is derived from an EMBL/GenBank/DDBJ whole genome shotgun (WGS) entry which is preliminary data.</text>
</comment>
<protein>
    <submittedName>
        <fullName evidence="2">Uncharacterized protein</fullName>
    </submittedName>
</protein>
<evidence type="ECO:0000313" key="3">
    <source>
        <dbReference type="Proteomes" id="UP001331515"/>
    </source>
</evidence>
<name>A0AAN8EG17_CHAGU</name>
<gene>
    <name evidence="2" type="ORF">CgunFtcFv8_021336</name>
</gene>
<sequence length="77" mass="8619">MESSCQGVDSPWTAHVQPMFSQSPPPGCPGSRLLAAPQQSKTLFFQSPTHSSPEGLWDREPVLPDARSWEMIRRVLR</sequence>
<organism evidence="2 3">
    <name type="scientific">Champsocephalus gunnari</name>
    <name type="common">Mackerel icefish</name>
    <dbReference type="NCBI Taxonomy" id="52237"/>
    <lineage>
        <taxon>Eukaryota</taxon>
        <taxon>Metazoa</taxon>
        <taxon>Chordata</taxon>
        <taxon>Craniata</taxon>
        <taxon>Vertebrata</taxon>
        <taxon>Euteleostomi</taxon>
        <taxon>Actinopterygii</taxon>
        <taxon>Neopterygii</taxon>
        <taxon>Teleostei</taxon>
        <taxon>Neoteleostei</taxon>
        <taxon>Acanthomorphata</taxon>
        <taxon>Eupercaria</taxon>
        <taxon>Perciformes</taxon>
        <taxon>Notothenioidei</taxon>
        <taxon>Channichthyidae</taxon>
        <taxon>Champsocephalus</taxon>
    </lineage>
</organism>
<keyword evidence="3" id="KW-1185">Reference proteome</keyword>
<proteinExistence type="predicted"/>
<dbReference type="AlphaFoldDB" id="A0AAN8EG17"/>
<evidence type="ECO:0000256" key="1">
    <source>
        <dbReference type="SAM" id="MobiDB-lite"/>
    </source>
</evidence>
<evidence type="ECO:0000313" key="2">
    <source>
        <dbReference type="EMBL" id="KAK5936033.1"/>
    </source>
</evidence>
<dbReference type="Proteomes" id="UP001331515">
    <property type="component" value="Unassembled WGS sequence"/>
</dbReference>
<reference evidence="2 3" key="1">
    <citation type="journal article" date="2023" name="Mol. Biol. Evol.">
        <title>Genomics of Secondarily Temperate Adaptation in the Only Non-Antarctic Icefish.</title>
        <authorList>
            <person name="Rivera-Colon A.G."/>
            <person name="Rayamajhi N."/>
            <person name="Minhas B.F."/>
            <person name="Madrigal G."/>
            <person name="Bilyk K.T."/>
            <person name="Yoon V."/>
            <person name="Hune M."/>
            <person name="Gregory S."/>
            <person name="Cheng C.H.C."/>
            <person name="Catchen J.M."/>
        </authorList>
    </citation>
    <scope>NUCLEOTIDE SEQUENCE [LARGE SCALE GENOMIC DNA]</scope>
    <source>
        <tissue evidence="2">White muscle</tissue>
    </source>
</reference>
<dbReference type="EMBL" id="JAURVH010001513">
    <property type="protein sequence ID" value="KAK5936033.1"/>
    <property type="molecule type" value="Genomic_DNA"/>
</dbReference>
<accession>A0AAN8EG17</accession>
<feature type="region of interest" description="Disordered" evidence="1">
    <location>
        <begin position="1"/>
        <end position="35"/>
    </location>
</feature>